<organism evidence="1 2">
    <name type="scientific">Caerostris extrusa</name>
    <name type="common">Bark spider</name>
    <name type="synonym">Caerostris bankana</name>
    <dbReference type="NCBI Taxonomy" id="172846"/>
    <lineage>
        <taxon>Eukaryota</taxon>
        <taxon>Metazoa</taxon>
        <taxon>Ecdysozoa</taxon>
        <taxon>Arthropoda</taxon>
        <taxon>Chelicerata</taxon>
        <taxon>Arachnida</taxon>
        <taxon>Araneae</taxon>
        <taxon>Araneomorphae</taxon>
        <taxon>Entelegynae</taxon>
        <taxon>Araneoidea</taxon>
        <taxon>Araneidae</taxon>
        <taxon>Caerostris</taxon>
    </lineage>
</organism>
<dbReference type="Proteomes" id="UP001054945">
    <property type="component" value="Unassembled WGS sequence"/>
</dbReference>
<accession>A0AAV4T9W9</accession>
<name>A0AAV4T9W9_CAEEX</name>
<comment type="caution">
    <text evidence="1">The sequence shown here is derived from an EMBL/GenBank/DDBJ whole genome shotgun (WGS) entry which is preliminary data.</text>
</comment>
<reference evidence="1 2" key="1">
    <citation type="submission" date="2021-06" db="EMBL/GenBank/DDBJ databases">
        <title>Caerostris extrusa draft genome.</title>
        <authorList>
            <person name="Kono N."/>
            <person name="Arakawa K."/>
        </authorList>
    </citation>
    <scope>NUCLEOTIDE SEQUENCE [LARGE SCALE GENOMIC DNA]</scope>
</reference>
<sequence>MEKNFDKSHTSKKLERVFLVDSYTKNEYSLISQTLTNVQAIKLDPPSDRVVQPCPYCKDIDCHRWLAIREGVRRLVSVDIEPIRH</sequence>
<evidence type="ECO:0000313" key="1">
    <source>
        <dbReference type="EMBL" id="GIY41555.1"/>
    </source>
</evidence>
<protein>
    <submittedName>
        <fullName evidence="1">Uncharacterized protein</fullName>
    </submittedName>
</protein>
<dbReference type="AlphaFoldDB" id="A0AAV4T9W9"/>
<proteinExistence type="predicted"/>
<dbReference type="EMBL" id="BPLR01010725">
    <property type="protein sequence ID" value="GIY41555.1"/>
    <property type="molecule type" value="Genomic_DNA"/>
</dbReference>
<keyword evidence="2" id="KW-1185">Reference proteome</keyword>
<evidence type="ECO:0000313" key="2">
    <source>
        <dbReference type="Proteomes" id="UP001054945"/>
    </source>
</evidence>
<gene>
    <name evidence="1" type="ORF">CEXT_649711</name>
</gene>